<dbReference type="GO" id="GO:0043565">
    <property type="term" value="F:sequence-specific DNA binding"/>
    <property type="evidence" value="ECO:0007669"/>
    <property type="project" value="InterPro"/>
</dbReference>
<evidence type="ECO:0000256" key="3">
    <source>
        <dbReference type="ARBA" id="ARBA00023163"/>
    </source>
</evidence>
<dbReference type="GO" id="GO:0003700">
    <property type="term" value="F:DNA-binding transcription factor activity"/>
    <property type="evidence" value="ECO:0007669"/>
    <property type="project" value="InterPro"/>
</dbReference>
<accession>A0AB73T8T2</accession>
<keyword evidence="3" id="KW-0804">Transcription</keyword>
<dbReference type="InterPro" id="IPR018060">
    <property type="entry name" value="HTH_AraC"/>
</dbReference>
<gene>
    <name evidence="6" type="ORF">C7383_102431</name>
</gene>
<dbReference type="PANTHER" id="PTHR43280:SF28">
    <property type="entry name" value="HTH-TYPE TRANSCRIPTIONAL ACTIVATOR RHAS"/>
    <property type="match status" value="1"/>
</dbReference>
<dbReference type="Proteomes" id="UP000245412">
    <property type="component" value="Unassembled WGS sequence"/>
</dbReference>
<keyword evidence="2" id="KW-0238">DNA-binding</keyword>
<sequence>MRQIVYEEEMNGLVMDRVIRDYEFNMAEKHIHDNYEIYYLLEGERNYFIEKQTYLVREGSLVFVNRHLIHNTGVSHSSYHDRILIELQAEPFSTFFNCTQEVTLSDFFRSHTGVVELDAARRTYIEALLEGIHQDLKDKDTGYRLSVYSRLSSLLLCAMRCPLKKPTYLHSMNIYKNNKYTKVDEVATYIAANFATVSSLSGLAEHFYISRSYLSRVFKEVTGFTVSEYINTARIRQAQKLLEDSSLNISEISRETGYETVTYFEKIFKKHTGITPLKYRRLHEIHKWPADASRYSVEDKRPDSAPLNSGQKKSDI</sequence>
<dbReference type="EMBL" id="QGGY01000002">
    <property type="protein sequence ID" value="PWJ78294.1"/>
    <property type="molecule type" value="Genomic_DNA"/>
</dbReference>
<evidence type="ECO:0000256" key="1">
    <source>
        <dbReference type="ARBA" id="ARBA00023015"/>
    </source>
</evidence>
<dbReference type="SUPFAM" id="SSF51215">
    <property type="entry name" value="Regulatory protein AraC"/>
    <property type="match status" value="1"/>
</dbReference>
<evidence type="ECO:0000313" key="7">
    <source>
        <dbReference type="Proteomes" id="UP000245412"/>
    </source>
</evidence>
<organism evidence="6 7">
    <name type="scientific">Murimonas intestini</name>
    <dbReference type="NCBI Taxonomy" id="1337051"/>
    <lineage>
        <taxon>Bacteria</taxon>
        <taxon>Bacillati</taxon>
        <taxon>Bacillota</taxon>
        <taxon>Clostridia</taxon>
        <taxon>Lachnospirales</taxon>
        <taxon>Lachnospiraceae</taxon>
        <taxon>Murimonas</taxon>
    </lineage>
</organism>
<dbReference type="InterPro" id="IPR014710">
    <property type="entry name" value="RmlC-like_jellyroll"/>
</dbReference>
<reference evidence="6 7" key="1">
    <citation type="submission" date="2018-05" db="EMBL/GenBank/DDBJ databases">
        <authorList>
            <person name="Goeker M."/>
            <person name="Huntemann M."/>
            <person name="Clum A."/>
            <person name="Pillay M."/>
            <person name="Palaniappan K."/>
            <person name="Varghese N."/>
            <person name="Mikhailova N."/>
            <person name="Stamatis D."/>
            <person name="Reddy T."/>
            <person name="Daum C."/>
            <person name="Shapiro N."/>
            <person name="Ivanova N."/>
            <person name="Kyrpides N."/>
            <person name="Woyke T."/>
        </authorList>
    </citation>
    <scope>NUCLEOTIDE SEQUENCE [LARGE SCALE GENOMIC DNA]</scope>
    <source>
        <strain evidence="6 7">DSM 26524</strain>
    </source>
</reference>
<feature type="compositionally biased region" description="Polar residues" evidence="4">
    <location>
        <begin position="306"/>
        <end position="316"/>
    </location>
</feature>
<dbReference type="InterPro" id="IPR020449">
    <property type="entry name" value="Tscrpt_reg_AraC-type_HTH"/>
</dbReference>
<dbReference type="Gene3D" id="2.60.120.10">
    <property type="entry name" value="Jelly Rolls"/>
    <property type="match status" value="1"/>
</dbReference>
<dbReference type="PRINTS" id="PR00032">
    <property type="entry name" value="HTHARAC"/>
</dbReference>
<feature type="region of interest" description="Disordered" evidence="4">
    <location>
        <begin position="294"/>
        <end position="316"/>
    </location>
</feature>
<dbReference type="InterPro" id="IPR003313">
    <property type="entry name" value="AraC-bd"/>
</dbReference>
<dbReference type="AlphaFoldDB" id="A0AB73T8T2"/>
<dbReference type="InterPro" id="IPR009057">
    <property type="entry name" value="Homeodomain-like_sf"/>
</dbReference>
<dbReference type="Pfam" id="PF02311">
    <property type="entry name" value="AraC_binding"/>
    <property type="match status" value="1"/>
</dbReference>
<protein>
    <submittedName>
        <fullName evidence="6">AraC-like protein</fullName>
    </submittedName>
</protein>
<evidence type="ECO:0000259" key="5">
    <source>
        <dbReference type="PROSITE" id="PS01124"/>
    </source>
</evidence>
<dbReference type="InterPro" id="IPR037923">
    <property type="entry name" value="HTH-like"/>
</dbReference>
<keyword evidence="7" id="KW-1185">Reference proteome</keyword>
<dbReference type="Pfam" id="PF12833">
    <property type="entry name" value="HTH_18"/>
    <property type="match status" value="1"/>
</dbReference>
<keyword evidence="1" id="KW-0805">Transcription regulation</keyword>
<dbReference type="SMART" id="SM00342">
    <property type="entry name" value="HTH_ARAC"/>
    <property type="match status" value="1"/>
</dbReference>
<dbReference type="SUPFAM" id="SSF46689">
    <property type="entry name" value="Homeodomain-like"/>
    <property type="match status" value="2"/>
</dbReference>
<dbReference type="PANTHER" id="PTHR43280">
    <property type="entry name" value="ARAC-FAMILY TRANSCRIPTIONAL REGULATOR"/>
    <property type="match status" value="1"/>
</dbReference>
<evidence type="ECO:0000256" key="2">
    <source>
        <dbReference type="ARBA" id="ARBA00023125"/>
    </source>
</evidence>
<feature type="domain" description="HTH araC/xylS-type" evidence="5">
    <location>
        <begin position="184"/>
        <end position="282"/>
    </location>
</feature>
<proteinExistence type="predicted"/>
<evidence type="ECO:0000313" key="6">
    <source>
        <dbReference type="EMBL" id="PWJ78294.1"/>
    </source>
</evidence>
<dbReference type="Gene3D" id="1.10.10.60">
    <property type="entry name" value="Homeodomain-like"/>
    <property type="match status" value="2"/>
</dbReference>
<comment type="caution">
    <text evidence="6">The sequence shown here is derived from an EMBL/GenBank/DDBJ whole genome shotgun (WGS) entry which is preliminary data.</text>
</comment>
<dbReference type="InterPro" id="IPR018062">
    <property type="entry name" value="HTH_AraC-typ_CS"/>
</dbReference>
<name>A0AB73T8T2_9FIRM</name>
<evidence type="ECO:0000256" key="4">
    <source>
        <dbReference type="SAM" id="MobiDB-lite"/>
    </source>
</evidence>
<dbReference type="RefSeq" id="WP_109625221.1">
    <property type="nucleotide sequence ID" value="NZ_JANKBI010000005.1"/>
</dbReference>
<dbReference type="PROSITE" id="PS00041">
    <property type="entry name" value="HTH_ARAC_FAMILY_1"/>
    <property type="match status" value="1"/>
</dbReference>
<dbReference type="PROSITE" id="PS01124">
    <property type="entry name" value="HTH_ARAC_FAMILY_2"/>
    <property type="match status" value="1"/>
</dbReference>